<dbReference type="Proteomes" id="UP000494165">
    <property type="component" value="Unassembled WGS sequence"/>
</dbReference>
<evidence type="ECO:0000313" key="14">
    <source>
        <dbReference type="Proteomes" id="UP000494165"/>
    </source>
</evidence>
<dbReference type="PRINTS" id="PR00075">
    <property type="entry name" value="FACDDSATRASE"/>
</dbReference>
<protein>
    <recommendedName>
        <fullName evidence="15">Fatty acid desaturase domain-containing protein</fullName>
    </recommendedName>
</protein>
<accession>A0A8S1CUZ2</accession>
<feature type="transmembrane region" description="Helical" evidence="12">
    <location>
        <begin position="209"/>
        <end position="229"/>
    </location>
</feature>
<keyword evidence="8" id="KW-0443">Lipid metabolism</keyword>
<dbReference type="AlphaFoldDB" id="A0A8S1CUZ2"/>
<comment type="similarity">
    <text evidence="2 11">Belongs to the fatty acid desaturase type 1 family.</text>
</comment>
<organism evidence="13 14">
    <name type="scientific">Cloeon dipterum</name>
    <dbReference type="NCBI Taxonomy" id="197152"/>
    <lineage>
        <taxon>Eukaryota</taxon>
        <taxon>Metazoa</taxon>
        <taxon>Ecdysozoa</taxon>
        <taxon>Arthropoda</taxon>
        <taxon>Hexapoda</taxon>
        <taxon>Insecta</taxon>
        <taxon>Pterygota</taxon>
        <taxon>Palaeoptera</taxon>
        <taxon>Ephemeroptera</taxon>
        <taxon>Pisciforma</taxon>
        <taxon>Baetidae</taxon>
        <taxon>Cloeon</taxon>
    </lineage>
</organism>
<dbReference type="PANTHER" id="PTHR11351:SF31">
    <property type="entry name" value="DESATURASE 1, ISOFORM A-RELATED"/>
    <property type="match status" value="1"/>
</dbReference>
<sequence>MASNTVIVDENQMKGQHDYTRTEEKIVETQKNRRGYNFVAIFHLVLFHSLSIYFLLFKLTAPQWQTYLWNAFYFFFSGFGVSAGVHRLWAHKTYKAKTPLKILLAICFAASGQETIRYWVRDHRIHHKFSETEADPYDVRRGFFYAHFGWLATKKSPLILEKGRSIDISDLKNCPIVSFHDKHYQVLRLILCFALPTTVPVYFWGEDWWIAFLFNALRFVLVLNAVFSLNSFGHSMGSRPYDT</sequence>
<comment type="caution">
    <text evidence="13">The sequence shown here is derived from an EMBL/GenBank/DDBJ whole genome shotgun (WGS) entry which is preliminary data.</text>
</comment>
<keyword evidence="4 11" id="KW-0812">Transmembrane</keyword>
<dbReference type="GO" id="GO:0004768">
    <property type="term" value="F:stearoyl-CoA 9-desaturase activity"/>
    <property type="evidence" value="ECO:0007669"/>
    <property type="project" value="TreeGrafter"/>
</dbReference>
<dbReference type="GO" id="GO:0006636">
    <property type="term" value="P:unsaturated fatty acid biosynthetic process"/>
    <property type="evidence" value="ECO:0007669"/>
    <property type="project" value="TreeGrafter"/>
</dbReference>
<keyword evidence="7 11" id="KW-0560">Oxidoreductase</keyword>
<evidence type="ECO:0000256" key="9">
    <source>
        <dbReference type="ARBA" id="ARBA00023136"/>
    </source>
</evidence>
<feature type="transmembrane region" description="Helical" evidence="12">
    <location>
        <begin position="186"/>
        <end position="203"/>
    </location>
</feature>
<comment type="domain">
    <text evidence="11">The histidine box domains are involved in binding the catalytic metal ions.</text>
</comment>
<dbReference type="PANTHER" id="PTHR11351">
    <property type="entry name" value="ACYL-COA DESATURASE"/>
    <property type="match status" value="1"/>
</dbReference>
<evidence type="ECO:0000256" key="10">
    <source>
        <dbReference type="ARBA" id="ARBA00023160"/>
    </source>
</evidence>
<comment type="cofactor">
    <cofactor evidence="11">
        <name>Fe(2+)</name>
        <dbReference type="ChEBI" id="CHEBI:29033"/>
    </cofactor>
</comment>
<keyword evidence="5" id="KW-0276">Fatty acid metabolism</keyword>
<evidence type="ECO:0000256" key="6">
    <source>
        <dbReference type="ARBA" id="ARBA00022989"/>
    </source>
</evidence>
<evidence type="ECO:0000256" key="12">
    <source>
        <dbReference type="SAM" id="Phobius"/>
    </source>
</evidence>
<dbReference type="EMBL" id="CADEPI010000099">
    <property type="protein sequence ID" value="CAB3374538.1"/>
    <property type="molecule type" value="Genomic_DNA"/>
</dbReference>
<keyword evidence="9 12" id="KW-0472">Membrane</keyword>
<keyword evidence="3 11" id="KW-0444">Lipid biosynthesis</keyword>
<evidence type="ECO:0000256" key="3">
    <source>
        <dbReference type="ARBA" id="ARBA00022516"/>
    </source>
</evidence>
<evidence type="ECO:0000256" key="7">
    <source>
        <dbReference type="ARBA" id="ARBA00023002"/>
    </source>
</evidence>
<dbReference type="InterPro" id="IPR015876">
    <property type="entry name" value="Acyl-CoA_DS"/>
</dbReference>
<dbReference type="OrthoDB" id="10260134at2759"/>
<feature type="transmembrane region" description="Helical" evidence="12">
    <location>
        <begin position="35"/>
        <end position="56"/>
    </location>
</feature>
<feature type="transmembrane region" description="Helical" evidence="12">
    <location>
        <begin position="68"/>
        <end position="89"/>
    </location>
</feature>
<evidence type="ECO:0000256" key="5">
    <source>
        <dbReference type="ARBA" id="ARBA00022832"/>
    </source>
</evidence>
<evidence type="ECO:0000256" key="11">
    <source>
        <dbReference type="RuleBase" id="RU000581"/>
    </source>
</evidence>
<gene>
    <name evidence="13" type="ORF">CLODIP_2_CD13134</name>
</gene>
<comment type="subcellular location">
    <subcellularLocation>
        <location evidence="1">Membrane</location>
        <topology evidence="1">Multi-pass membrane protein</topology>
    </subcellularLocation>
</comment>
<evidence type="ECO:0000313" key="13">
    <source>
        <dbReference type="EMBL" id="CAB3374538.1"/>
    </source>
</evidence>
<keyword evidence="6 12" id="KW-1133">Transmembrane helix</keyword>
<dbReference type="GO" id="GO:0005789">
    <property type="term" value="C:endoplasmic reticulum membrane"/>
    <property type="evidence" value="ECO:0007669"/>
    <property type="project" value="TreeGrafter"/>
</dbReference>
<dbReference type="CDD" id="cd03505">
    <property type="entry name" value="Delta9-FADS-like"/>
    <property type="match status" value="1"/>
</dbReference>
<keyword evidence="14" id="KW-1185">Reference proteome</keyword>
<name>A0A8S1CUZ2_9INSE</name>
<proteinExistence type="inferred from homology"/>
<evidence type="ECO:0008006" key="15">
    <source>
        <dbReference type="Google" id="ProtNLM"/>
    </source>
</evidence>
<keyword evidence="10 11" id="KW-0275">Fatty acid biosynthesis</keyword>
<evidence type="ECO:0000256" key="8">
    <source>
        <dbReference type="ARBA" id="ARBA00023098"/>
    </source>
</evidence>
<evidence type="ECO:0000256" key="1">
    <source>
        <dbReference type="ARBA" id="ARBA00004141"/>
    </source>
</evidence>
<reference evidence="13 14" key="1">
    <citation type="submission" date="2020-04" db="EMBL/GenBank/DDBJ databases">
        <authorList>
            <person name="Alioto T."/>
            <person name="Alioto T."/>
            <person name="Gomez Garrido J."/>
        </authorList>
    </citation>
    <scope>NUCLEOTIDE SEQUENCE [LARGE SCALE GENOMIC DNA]</scope>
</reference>
<evidence type="ECO:0000256" key="2">
    <source>
        <dbReference type="ARBA" id="ARBA00009295"/>
    </source>
</evidence>
<evidence type="ECO:0000256" key="4">
    <source>
        <dbReference type="ARBA" id="ARBA00022692"/>
    </source>
</evidence>
<dbReference type="GO" id="GO:0005506">
    <property type="term" value="F:iron ion binding"/>
    <property type="evidence" value="ECO:0007669"/>
    <property type="project" value="TreeGrafter"/>
</dbReference>